<dbReference type="Pfam" id="PF03929">
    <property type="entry name" value="PepSY_TM"/>
    <property type="match status" value="1"/>
</dbReference>
<dbReference type="PANTHER" id="PTHR34219:SF3">
    <property type="entry name" value="BLL7967 PROTEIN"/>
    <property type="match status" value="1"/>
</dbReference>
<dbReference type="InterPro" id="IPR005625">
    <property type="entry name" value="PepSY-ass_TM"/>
</dbReference>
<name>A0A434A3Z1_9FLAO</name>
<reference evidence="3" key="1">
    <citation type="journal article" date="2019" name="Syst. Appl. Microbiol.">
        <title>Flavobacterium circumlabens sp. nov. and Flavobacterium cupreum sp. nov., two psychrotrophic species isolated from Antarctic environmental samples.</title>
        <authorList>
            <person name="Kralova S."/>
            <person name="Busse H.-J."/>
            <person name="Svec P."/>
            <person name="Maslanova I."/>
            <person name="Stankova E."/>
            <person name="Bartak M."/>
            <person name="Sedlacek I."/>
        </authorList>
    </citation>
    <scope>NUCLEOTIDE SEQUENCE [LARGE SCALE GENOMIC DNA]</scope>
    <source>
        <strain evidence="3">CCM 8825</strain>
    </source>
</reference>
<protein>
    <submittedName>
        <fullName evidence="2">PepSY domain-containing protein</fullName>
    </submittedName>
</protein>
<keyword evidence="1" id="KW-1133">Transmembrane helix</keyword>
<dbReference type="RefSeq" id="WP_127339680.1">
    <property type="nucleotide sequence ID" value="NZ_QWDM01000012.1"/>
</dbReference>
<dbReference type="Proteomes" id="UP000288102">
    <property type="component" value="Unassembled WGS sequence"/>
</dbReference>
<evidence type="ECO:0000313" key="2">
    <source>
        <dbReference type="EMBL" id="RUT69056.1"/>
    </source>
</evidence>
<proteinExistence type="predicted"/>
<keyword evidence="1" id="KW-0812">Transmembrane</keyword>
<feature type="transmembrane region" description="Helical" evidence="1">
    <location>
        <begin position="511"/>
        <end position="532"/>
    </location>
</feature>
<comment type="caution">
    <text evidence="2">The sequence shown here is derived from an EMBL/GenBank/DDBJ whole genome shotgun (WGS) entry which is preliminary data.</text>
</comment>
<keyword evidence="3" id="KW-1185">Reference proteome</keyword>
<dbReference type="EMBL" id="QWDM01000012">
    <property type="protein sequence ID" value="RUT69056.1"/>
    <property type="molecule type" value="Genomic_DNA"/>
</dbReference>
<feature type="transmembrane region" description="Helical" evidence="1">
    <location>
        <begin position="227"/>
        <end position="253"/>
    </location>
</feature>
<organism evidence="2 3">
    <name type="scientific">Flavobacterium cupreum</name>
    <dbReference type="NCBI Taxonomy" id="2133766"/>
    <lineage>
        <taxon>Bacteria</taxon>
        <taxon>Pseudomonadati</taxon>
        <taxon>Bacteroidota</taxon>
        <taxon>Flavobacteriia</taxon>
        <taxon>Flavobacteriales</taxon>
        <taxon>Flavobacteriaceae</taxon>
        <taxon>Flavobacterium</taxon>
    </lineage>
</organism>
<evidence type="ECO:0000313" key="3">
    <source>
        <dbReference type="Proteomes" id="UP000288102"/>
    </source>
</evidence>
<dbReference type="AlphaFoldDB" id="A0A434A3Z1"/>
<feature type="transmembrane region" description="Helical" evidence="1">
    <location>
        <begin position="274"/>
        <end position="293"/>
    </location>
</feature>
<dbReference type="PANTHER" id="PTHR34219">
    <property type="entry name" value="IRON-REGULATED INNER MEMBRANE PROTEIN-RELATED"/>
    <property type="match status" value="1"/>
</dbReference>
<evidence type="ECO:0000256" key="1">
    <source>
        <dbReference type="SAM" id="Phobius"/>
    </source>
</evidence>
<dbReference type="OrthoDB" id="9806195at2"/>
<sequence>MSKEINKKSSKKKDSKFIKKVKQHMYKWHRVIGLITIVPLLFWTLSGLMHPFMAHFFKPEIAHEKLEQQVIDKNQLQLSIQEVLEKNSINDFKNFRIVSFNNTTFYQVKMIPGDLLYFDASTAKKLENGDQKYAEWLSRYFLDDQKSPVKKSEVVTEFTSQYKYVNRYLPVYKVTFSRSDAMEVYVETSSGKLATYNPTSRQAFIWFFDTFHNWSFIDAITNNSIRIITMIFLLSIIGFSALSGIVIYGLLWKQFKKTDQLQPKKGLRKYHRQIGIWVSLFTLTFAFSGAYHATTKWAPYTLSQMVYEPTFSTKEIPFRNNNLNLDWNRFQNIGIISLNDSTYYRCQLVEAETKKFKRPKADPNSKWNKKDEPKSEVVYINAVTNKIAPNLDFDYAEFLAYYFTGGAPREACCEMIESNDDEPQPSLENVKLLESKILTDFESREYGFVNKRLPVIKLAYDTPEKTTYFIETSTSRLAAVVKNSDKVEGYSFAILHKFLFMDWAGKNIRDLTMVLAALAILMVSILGFILFLKK</sequence>
<keyword evidence="1" id="KW-0472">Membrane</keyword>
<accession>A0A434A3Z1</accession>
<gene>
    <name evidence="2" type="ORF">D0817_17820</name>
</gene>